<accession>A0ACD3A595</accession>
<organism evidence="1 2">
    <name type="scientific">Pluteus cervinus</name>
    <dbReference type="NCBI Taxonomy" id="181527"/>
    <lineage>
        <taxon>Eukaryota</taxon>
        <taxon>Fungi</taxon>
        <taxon>Dikarya</taxon>
        <taxon>Basidiomycota</taxon>
        <taxon>Agaricomycotina</taxon>
        <taxon>Agaricomycetes</taxon>
        <taxon>Agaricomycetidae</taxon>
        <taxon>Agaricales</taxon>
        <taxon>Pluteineae</taxon>
        <taxon>Pluteaceae</taxon>
        <taxon>Pluteus</taxon>
    </lineage>
</organism>
<proteinExistence type="predicted"/>
<name>A0ACD3A595_9AGAR</name>
<sequence length="72" mass="7575">MNHEEEVLRGAGGGHGRSPLPPQGEMSPSGRATGSRPSTLAPWVMVMRASVIVDAVTRYVQIFMASAVVPGE</sequence>
<keyword evidence="2" id="KW-1185">Reference proteome</keyword>
<reference evidence="1 2" key="1">
    <citation type="journal article" date="2019" name="Nat. Ecol. Evol.">
        <title>Megaphylogeny resolves global patterns of mushroom evolution.</title>
        <authorList>
            <person name="Varga T."/>
            <person name="Krizsan K."/>
            <person name="Foldi C."/>
            <person name="Dima B."/>
            <person name="Sanchez-Garcia M."/>
            <person name="Sanchez-Ramirez S."/>
            <person name="Szollosi G.J."/>
            <person name="Szarkandi J.G."/>
            <person name="Papp V."/>
            <person name="Albert L."/>
            <person name="Andreopoulos W."/>
            <person name="Angelini C."/>
            <person name="Antonin V."/>
            <person name="Barry K.W."/>
            <person name="Bougher N.L."/>
            <person name="Buchanan P."/>
            <person name="Buyck B."/>
            <person name="Bense V."/>
            <person name="Catcheside P."/>
            <person name="Chovatia M."/>
            <person name="Cooper J."/>
            <person name="Damon W."/>
            <person name="Desjardin D."/>
            <person name="Finy P."/>
            <person name="Geml J."/>
            <person name="Haridas S."/>
            <person name="Hughes K."/>
            <person name="Justo A."/>
            <person name="Karasinski D."/>
            <person name="Kautmanova I."/>
            <person name="Kiss B."/>
            <person name="Kocsube S."/>
            <person name="Kotiranta H."/>
            <person name="LaButti K.M."/>
            <person name="Lechner B.E."/>
            <person name="Liimatainen K."/>
            <person name="Lipzen A."/>
            <person name="Lukacs Z."/>
            <person name="Mihaltcheva S."/>
            <person name="Morgado L.N."/>
            <person name="Niskanen T."/>
            <person name="Noordeloos M.E."/>
            <person name="Ohm R.A."/>
            <person name="Ortiz-Santana B."/>
            <person name="Ovrebo C."/>
            <person name="Racz N."/>
            <person name="Riley R."/>
            <person name="Savchenko A."/>
            <person name="Shiryaev A."/>
            <person name="Soop K."/>
            <person name="Spirin V."/>
            <person name="Szebenyi C."/>
            <person name="Tomsovsky M."/>
            <person name="Tulloss R.E."/>
            <person name="Uehling J."/>
            <person name="Grigoriev I.V."/>
            <person name="Vagvolgyi C."/>
            <person name="Papp T."/>
            <person name="Martin F.M."/>
            <person name="Miettinen O."/>
            <person name="Hibbett D.S."/>
            <person name="Nagy L.G."/>
        </authorList>
    </citation>
    <scope>NUCLEOTIDE SEQUENCE [LARGE SCALE GENOMIC DNA]</scope>
    <source>
        <strain evidence="1 2">NL-1719</strain>
    </source>
</reference>
<dbReference type="EMBL" id="ML208728">
    <property type="protein sequence ID" value="TFK60819.1"/>
    <property type="molecule type" value="Genomic_DNA"/>
</dbReference>
<protein>
    <submittedName>
        <fullName evidence="1">Uncharacterized protein</fullName>
    </submittedName>
</protein>
<evidence type="ECO:0000313" key="2">
    <source>
        <dbReference type="Proteomes" id="UP000308600"/>
    </source>
</evidence>
<gene>
    <name evidence="1" type="ORF">BDN72DRAFT_850229</name>
</gene>
<dbReference type="Proteomes" id="UP000308600">
    <property type="component" value="Unassembled WGS sequence"/>
</dbReference>
<evidence type="ECO:0000313" key="1">
    <source>
        <dbReference type="EMBL" id="TFK60819.1"/>
    </source>
</evidence>